<dbReference type="EMBL" id="CP011801">
    <property type="protein sequence ID" value="ALA58145.1"/>
    <property type="molecule type" value="Genomic_DNA"/>
</dbReference>
<evidence type="ECO:0000313" key="1">
    <source>
        <dbReference type="EMBL" id="ALA58145.1"/>
    </source>
</evidence>
<organism evidence="1 2">
    <name type="scientific">Nitrospira moscoviensis</name>
    <dbReference type="NCBI Taxonomy" id="42253"/>
    <lineage>
        <taxon>Bacteria</taxon>
        <taxon>Pseudomonadati</taxon>
        <taxon>Nitrospirota</taxon>
        <taxon>Nitrospiria</taxon>
        <taxon>Nitrospirales</taxon>
        <taxon>Nitrospiraceae</taxon>
        <taxon>Nitrospira</taxon>
    </lineage>
</organism>
<proteinExistence type="predicted"/>
<dbReference type="SUPFAM" id="SSF55874">
    <property type="entry name" value="ATPase domain of HSP90 chaperone/DNA topoisomerase II/histidine kinase"/>
    <property type="match status" value="1"/>
</dbReference>
<accession>A0A0K2GB22</accession>
<name>A0A0K2GB22_NITMO</name>
<dbReference type="KEGG" id="nmv:NITMOv2_1725"/>
<keyword evidence="2" id="KW-1185">Reference proteome</keyword>
<reference evidence="1 2" key="1">
    <citation type="journal article" date="2015" name="Proc. Natl. Acad. Sci. U.S.A.">
        <title>Expanded metabolic versatility of ubiquitous nitrite-oxidizing bacteria from the genus Nitrospira.</title>
        <authorList>
            <person name="Koch H."/>
            <person name="Lucker S."/>
            <person name="Albertsen M."/>
            <person name="Kitzinger K."/>
            <person name="Herbold C."/>
            <person name="Spieck E."/>
            <person name="Nielsen P.H."/>
            <person name="Wagner M."/>
            <person name="Daims H."/>
        </authorList>
    </citation>
    <scope>NUCLEOTIDE SEQUENCE [LARGE SCALE GENOMIC DNA]</scope>
    <source>
        <strain evidence="1 2">NSP M-1</strain>
    </source>
</reference>
<protein>
    <submittedName>
        <fullName evidence="1">Uncharacterized protein</fullName>
    </submittedName>
</protein>
<dbReference type="RefSeq" id="WP_053379347.1">
    <property type="nucleotide sequence ID" value="NZ_CP011801.1"/>
</dbReference>
<dbReference type="Pfam" id="PF13589">
    <property type="entry name" value="HATPase_c_3"/>
    <property type="match status" value="1"/>
</dbReference>
<dbReference type="Gene3D" id="3.30.565.10">
    <property type="entry name" value="Histidine kinase-like ATPase, C-terminal domain"/>
    <property type="match status" value="1"/>
</dbReference>
<dbReference type="PATRIC" id="fig|42253.5.peg.1697"/>
<dbReference type="AlphaFoldDB" id="A0A0K2GB22"/>
<sequence length="851" mass="94597">MIIDPDFALAGAEKEKLDVRLSYRIVRLFSEGLYASPNKAVEELVANSFDAGAKQVAVFLPSDFHDQAATIVVLDNGEGMDANGLKRHWLIGKSLKRDLKTLPLGRQQIGKFGIGKLATYVLANRLTHISKKDAKYYSTSMSYKMVDDRGDEEIEPKTPIRIALRELTEDQAKAALKGWLDLSTFKKCGMRLFGTKAEASWTFAILSELKEKVHEIRRGRLEWVLRTALPLRDDFAIHLDGSKLEPSKSGKGLLKKWILGRDIDELPKPAPDEIQVSEDINQPKESVTRHGLEHSAVGRITGYAEGYRNLLTGKSDELGRSHGFFVYILGRLINAEDGHFGISPDELRHGTFGRIRVVVHMDGLDEYLQSDRERIREGPVLRDAQNILRAIFNKIRPELERLDANDEPGAKLAIKLASSPTSLARRPIIDMARAALHGKIRSRYIALPLGTTQAERDKIIADLETRAEIPEHFITGIDFAYNATSDDGIAVYDAISGRLRVNGLHPFIGAFFDEFTSKTSGLPLEMFAMAEVLLESHLHQAGLKQTQIDEVMIFRDQLLRYVAQESGRRTALIVANALRNARNDEDKLESEVVEAFRCLGFDATRVGGKGKPDGVAKAHLSPGDDKKPRRYATTLEAKSKKKDGTKLKTKTFGVSAIARQRDEAQCDHAIVVAPAFDHTPGKDSALAKEIRADRENTEAKGTPRTITAIHVDDLARLVQLRPIKRLGLDKIRDLLWKCSLPEECKAWIDAAEKEIVAKPPYSRIINAIHALQQEYDLAAVEYGALRVALGKETPPYKVSTNDELVELCKAMAAMASYEITATDRTVELNQSPANVLAAIEAATKAHLNELH</sequence>
<gene>
    <name evidence="1" type="ORF">NITMOv2_1725</name>
</gene>
<evidence type="ECO:0000313" key="2">
    <source>
        <dbReference type="Proteomes" id="UP000069205"/>
    </source>
</evidence>
<dbReference type="InterPro" id="IPR036890">
    <property type="entry name" value="HATPase_C_sf"/>
</dbReference>
<dbReference type="Proteomes" id="UP000069205">
    <property type="component" value="Chromosome"/>
</dbReference>
<dbReference type="STRING" id="42253.NITMOv2_1725"/>